<proteinExistence type="inferred from homology"/>
<dbReference type="InterPro" id="IPR004798">
    <property type="entry name" value="CAX-like"/>
</dbReference>
<dbReference type="EMBL" id="NHRY01000234">
    <property type="protein sequence ID" value="PPQ29046.1"/>
    <property type="molecule type" value="Genomic_DNA"/>
</dbReference>
<dbReference type="Proteomes" id="UP000239724">
    <property type="component" value="Unassembled WGS sequence"/>
</dbReference>
<keyword evidence="5 9" id="KW-0106">Calcium</keyword>
<name>A0A2S6N372_RHOGL</name>
<organism evidence="11 12">
    <name type="scientific">Rhodopila globiformis</name>
    <name type="common">Rhodopseudomonas globiformis</name>
    <dbReference type="NCBI Taxonomy" id="1071"/>
    <lineage>
        <taxon>Bacteria</taxon>
        <taxon>Pseudomonadati</taxon>
        <taxon>Pseudomonadota</taxon>
        <taxon>Alphaproteobacteria</taxon>
        <taxon>Acetobacterales</taxon>
        <taxon>Acetobacteraceae</taxon>
        <taxon>Rhodopila</taxon>
    </lineage>
</organism>
<evidence type="ECO:0000256" key="5">
    <source>
        <dbReference type="ARBA" id="ARBA00022837"/>
    </source>
</evidence>
<feature type="transmembrane region" description="Helical" evidence="9">
    <location>
        <begin position="240"/>
        <end position="264"/>
    </location>
</feature>
<evidence type="ECO:0000259" key="10">
    <source>
        <dbReference type="Pfam" id="PF01699"/>
    </source>
</evidence>
<evidence type="ECO:0000256" key="6">
    <source>
        <dbReference type="ARBA" id="ARBA00022989"/>
    </source>
</evidence>
<evidence type="ECO:0000313" key="12">
    <source>
        <dbReference type="Proteomes" id="UP000239724"/>
    </source>
</evidence>
<dbReference type="GO" id="GO:0012505">
    <property type="term" value="C:endomembrane system"/>
    <property type="evidence" value="ECO:0007669"/>
    <property type="project" value="UniProtKB-SubCell"/>
</dbReference>
<dbReference type="Pfam" id="PF01699">
    <property type="entry name" value="Na_Ca_ex"/>
    <property type="match status" value="2"/>
</dbReference>
<dbReference type="Gene3D" id="1.20.1420.30">
    <property type="entry name" value="NCX, central ion-binding region"/>
    <property type="match status" value="1"/>
</dbReference>
<feature type="domain" description="Sodium/calcium exchanger membrane region" evidence="10">
    <location>
        <begin position="25"/>
        <end position="183"/>
    </location>
</feature>
<dbReference type="PANTHER" id="PTHR31503">
    <property type="entry name" value="VACUOLAR CALCIUM ION TRANSPORTER"/>
    <property type="match status" value="1"/>
</dbReference>
<dbReference type="InterPro" id="IPR004713">
    <property type="entry name" value="CaH_exchang"/>
</dbReference>
<dbReference type="GO" id="GO:0006874">
    <property type="term" value="P:intracellular calcium ion homeostasis"/>
    <property type="evidence" value="ECO:0007669"/>
    <property type="project" value="TreeGrafter"/>
</dbReference>
<gene>
    <name evidence="11" type="ORF">CCS01_22695</name>
</gene>
<dbReference type="GO" id="GO:0015369">
    <property type="term" value="F:calcium:proton antiporter activity"/>
    <property type="evidence" value="ECO:0007669"/>
    <property type="project" value="UniProtKB-UniRule"/>
</dbReference>
<dbReference type="NCBIfam" id="TIGR00378">
    <property type="entry name" value="cax"/>
    <property type="match status" value="1"/>
</dbReference>
<evidence type="ECO:0000256" key="7">
    <source>
        <dbReference type="ARBA" id="ARBA00023065"/>
    </source>
</evidence>
<dbReference type="AlphaFoldDB" id="A0A2S6N372"/>
<keyword evidence="4 9" id="KW-0812">Transmembrane</keyword>
<keyword evidence="2 9" id="KW-0813">Transport</keyword>
<evidence type="ECO:0000256" key="2">
    <source>
        <dbReference type="ARBA" id="ARBA00022448"/>
    </source>
</evidence>
<accession>A0A2S6N372</accession>
<keyword evidence="6 9" id="KW-1133">Transmembrane helix</keyword>
<feature type="transmembrane region" description="Helical" evidence="9">
    <location>
        <begin position="202"/>
        <end position="220"/>
    </location>
</feature>
<keyword evidence="12" id="KW-1185">Reference proteome</keyword>
<dbReference type="InterPro" id="IPR004837">
    <property type="entry name" value="NaCa_Exmemb"/>
</dbReference>
<feature type="transmembrane region" description="Helical" evidence="9">
    <location>
        <begin position="271"/>
        <end position="298"/>
    </location>
</feature>
<dbReference type="PANTHER" id="PTHR31503:SF22">
    <property type="entry name" value="VACUOLAR CALCIUM ION TRANSPORTER"/>
    <property type="match status" value="1"/>
</dbReference>
<feature type="transmembrane region" description="Helical" evidence="9">
    <location>
        <begin position="25"/>
        <end position="44"/>
    </location>
</feature>
<reference evidence="11 12" key="1">
    <citation type="journal article" date="2018" name="Arch. Microbiol.">
        <title>New insights into the metabolic potential of the phototrophic purple bacterium Rhodopila globiformis DSM 161(T) from its draft genome sequence and evidence for a vanadium-dependent nitrogenase.</title>
        <authorList>
            <person name="Imhoff J.F."/>
            <person name="Rahn T."/>
            <person name="Kunzel S."/>
            <person name="Neulinger S.C."/>
        </authorList>
    </citation>
    <scope>NUCLEOTIDE SEQUENCE [LARGE SCALE GENOMIC DNA]</scope>
    <source>
        <strain evidence="11 12">DSM 161</strain>
    </source>
</reference>
<keyword evidence="7 9" id="KW-0406">Ion transport</keyword>
<evidence type="ECO:0000256" key="8">
    <source>
        <dbReference type="ARBA" id="ARBA00023136"/>
    </source>
</evidence>
<comment type="caution">
    <text evidence="11">The sequence shown here is derived from an EMBL/GenBank/DDBJ whole genome shotgun (WGS) entry which is preliminary data.</text>
</comment>
<feature type="transmembrane region" description="Helical" evidence="9">
    <location>
        <begin position="163"/>
        <end position="181"/>
    </location>
</feature>
<evidence type="ECO:0000313" key="11">
    <source>
        <dbReference type="EMBL" id="PPQ29046.1"/>
    </source>
</evidence>
<evidence type="ECO:0000256" key="1">
    <source>
        <dbReference type="ARBA" id="ARBA00004127"/>
    </source>
</evidence>
<sequence>MIRLSLLALVPVAPALHYLFSIPPIWVFLAGILGIGVLADWIRAATDQLARHTGPAVGGLLSVSLGSVAELMLAMFVLAQGQPSVVHAQITGSIIGTGLLGLGLAIVVGGVTQERQTFKRERAGLLSSLLILVLIALLLPAVADFTARRVTHPGNVSLNDEDLSLLVSAALLLLYVGNLVYTLVTHRDVFATGEAHEAERAWPLWQCLAVLAAATAGAAVESDLVSGALTATAKALHLSTLFMGVIILALVGTIADLFSAVWFARQDRLGLVMSICIGSSIQVALVVAPLLVLLSWLIGQPMTLVFENPLDLFAIAGTALIVNAIAGDGETTWFEGVLLIGVYVVLGIAFFFA</sequence>
<feature type="transmembrane region" description="Helical" evidence="9">
    <location>
        <begin position="333"/>
        <end position="352"/>
    </location>
</feature>
<comment type="subcellular location">
    <subcellularLocation>
        <location evidence="1">Endomembrane system</location>
        <topology evidence="1">Multi-pass membrane protein</topology>
    </subcellularLocation>
</comment>
<feature type="transmembrane region" description="Helical" evidence="9">
    <location>
        <begin position="123"/>
        <end position="143"/>
    </location>
</feature>
<protein>
    <recommendedName>
        <fullName evidence="9">Ca(2+)/H(+) antiporter</fullName>
    </recommendedName>
</protein>
<feature type="transmembrane region" description="Helical" evidence="9">
    <location>
        <begin position="56"/>
        <end position="78"/>
    </location>
</feature>
<dbReference type="GO" id="GO:0016020">
    <property type="term" value="C:membrane"/>
    <property type="evidence" value="ECO:0007669"/>
    <property type="project" value="InterPro"/>
</dbReference>
<feature type="transmembrane region" description="Helical" evidence="9">
    <location>
        <begin position="310"/>
        <end position="326"/>
    </location>
</feature>
<dbReference type="InterPro" id="IPR044880">
    <property type="entry name" value="NCX_ion-bd_dom_sf"/>
</dbReference>
<feature type="domain" description="Sodium/calcium exchanger membrane region" evidence="10">
    <location>
        <begin position="208"/>
        <end position="348"/>
    </location>
</feature>
<evidence type="ECO:0000256" key="4">
    <source>
        <dbReference type="ARBA" id="ARBA00022692"/>
    </source>
</evidence>
<keyword evidence="9" id="KW-0050">Antiport</keyword>
<dbReference type="RefSeq" id="WP_104521100.1">
    <property type="nucleotide sequence ID" value="NZ_NHRY01000234.1"/>
</dbReference>
<keyword evidence="8 9" id="KW-0472">Membrane</keyword>
<comment type="similarity">
    <text evidence="9">Belongs to the Ca(2+):cation antiporter (CaCA) (TC 2.A.19) family.</text>
</comment>
<comment type="caution">
    <text evidence="9">Lacks conserved residue(s) required for the propagation of feature annotation.</text>
</comment>
<dbReference type="OrthoDB" id="8438242at2"/>
<evidence type="ECO:0000256" key="3">
    <source>
        <dbReference type="ARBA" id="ARBA00022568"/>
    </source>
</evidence>
<evidence type="ECO:0000256" key="9">
    <source>
        <dbReference type="RuleBase" id="RU365028"/>
    </source>
</evidence>
<comment type="function">
    <text evidence="9">Ca(+)/H(+) antiporter that extrudes calcium in exchange for external protons.</text>
</comment>
<keyword evidence="3 9" id="KW-0109">Calcium transport</keyword>
<feature type="transmembrane region" description="Helical" evidence="9">
    <location>
        <begin position="90"/>
        <end position="111"/>
    </location>
</feature>